<comment type="caution">
    <text evidence="2">The sequence shown here is derived from an EMBL/GenBank/DDBJ whole genome shotgun (WGS) entry which is preliminary data.</text>
</comment>
<sequence>MLAWTGKTYSTFPDGLGLAVGEGAAEPAGESGAEAFVTGALGAADGPEDDGSTKRGVTDGAAVPAAEPQPARQNTSAADAATVRTECTEPI</sequence>
<dbReference type="EMBL" id="BMMX01000024">
    <property type="protein sequence ID" value="GGL05444.1"/>
    <property type="molecule type" value="Genomic_DNA"/>
</dbReference>
<evidence type="ECO:0000313" key="2">
    <source>
        <dbReference type="EMBL" id="GGL05444.1"/>
    </source>
</evidence>
<organism evidence="2 3">
    <name type="scientific">Mangrovihabitans endophyticus</name>
    <dbReference type="NCBI Taxonomy" id="1751298"/>
    <lineage>
        <taxon>Bacteria</taxon>
        <taxon>Bacillati</taxon>
        <taxon>Actinomycetota</taxon>
        <taxon>Actinomycetes</taxon>
        <taxon>Micromonosporales</taxon>
        <taxon>Micromonosporaceae</taxon>
        <taxon>Mangrovihabitans</taxon>
    </lineage>
</organism>
<accession>A0A8J3C1V4</accession>
<feature type="region of interest" description="Disordered" evidence="1">
    <location>
        <begin position="40"/>
        <end position="91"/>
    </location>
</feature>
<name>A0A8J3C1V4_9ACTN</name>
<proteinExistence type="predicted"/>
<evidence type="ECO:0000256" key="1">
    <source>
        <dbReference type="SAM" id="MobiDB-lite"/>
    </source>
</evidence>
<reference evidence="2" key="2">
    <citation type="submission" date="2020-09" db="EMBL/GenBank/DDBJ databases">
        <authorList>
            <person name="Sun Q."/>
            <person name="Zhou Y."/>
        </authorList>
    </citation>
    <scope>NUCLEOTIDE SEQUENCE</scope>
    <source>
        <strain evidence="2">CGMCC 4.7299</strain>
    </source>
</reference>
<evidence type="ECO:0000313" key="3">
    <source>
        <dbReference type="Proteomes" id="UP000656042"/>
    </source>
</evidence>
<protein>
    <submittedName>
        <fullName evidence="2">Uncharacterized protein</fullName>
    </submittedName>
</protein>
<gene>
    <name evidence="2" type="ORF">GCM10012284_44860</name>
</gene>
<dbReference type="Proteomes" id="UP000656042">
    <property type="component" value="Unassembled WGS sequence"/>
</dbReference>
<keyword evidence="3" id="KW-1185">Reference proteome</keyword>
<reference evidence="2" key="1">
    <citation type="journal article" date="2014" name="Int. J. Syst. Evol. Microbiol.">
        <title>Complete genome sequence of Corynebacterium casei LMG S-19264T (=DSM 44701T), isolated from a smear-ripened cheese.</title>
        <authorList>
            <consortium name="US DOE Joint Genome Institute (JGI-PGF)"/>
            <person name="Walter F."/>
            <person name="Albersmeier A."/>
            <person name="Kalinowski J."/>
            <person name="Ruckert C."/>
        </authorList>
    </citation>
    <scope>NUCLEOTIDE SEQUENCE</scope>
    <source>
        <strain evidence="2">CGMCC 4.7299</strain>
    </source>
</reference>
<dbReference type="AlphaFoldDB" id="A0A8J3C1V4"/>